<gene>
    <name evidence="1" type="ORF">EYC79_05610</name>
</gene>
<evidence type="ECO:0000313" key="1">
    <source>
        <dbReference type="EMBL" id="TBN15907.1"/>
    </source>
</evidence>
<dbReference type="EMBL" id="SISF01000024">
    <property type="protein sequence ID" value="TBN15907.1"/>
    <property type="molecule type" value="Genomic_DNA"/>
</dbReference>
<dbReference type="GeneID" id="301040658"/>
<name>A0ABY1YDZ7_9HYPH</name>
<dbReference type="Proteomes" id="UP000294239">
    <property type="component" value="Unassembled WGS sequence"/>
</dbReference>
<sequence>MLDVSIRLSAEIDLSERVKELYASFSSYSPPTTLDASPLRDAAKILAALSSAPLADLGEDALGPFAAYALTTVGEVSDYKYYLPRILALSTISNSCVGFDPVVIAGKLRLAEWVKWPLNERSAIASFIYSAWAYERLQATSLRNSCWNWIAAMALLNLQFEACLHLWTVLPTPDAMLQLAEGVTEIKHLRKGKGRWEDVSAVSREAILQWIASTEVETALIESIDAIEDEERWKIETMLDEVGDLRRLVVSASR</sequence>
<protein>
    <submittedName>
        <fullName evidence="1">Uncharacterized protein</fullName>
    </submittedName>
</protein>
<organism evidence="1 2">
    <name type="scientific">Agrobacterium cavarae</name>
    <dbReference type="NCBI Taxonomy" id="2528239"/>
    <lineage>
        <taxon>Bacteria</taxon>
        <taxon>Pseudomonadati</taxon>
        <taxon>Pseudomonadota</taxon>
        <taxon>Alphaproteobacteria</taxon>
        <taxon>Hyphomicrobiales</taxon>
        <taxon>Rhizobiaceae</taxon>
        <taxon>Rhizobium/Agrobacterium group</taxon>
        <taxon>Agrobacterium</taxon>
    </lineage>
</organism>
<dbReference type="RefSeq" id="WP_130977403.1">
    <property type="nucleotide sequence ID" value="NZ_SISF01000024.1"/>
</dbReference>
<accession>A0ABY1YDZ7</accession>
<keyword evidence="2" id="KW-1185">Reference proteome</keyword>
<evidence type="ECO:0000313" key="2">
    <source>
        <dbReference type="Proteomes" id="UP000294239"/>
    </source>
</evidence>
<comment type="caution">
    <text evidence="1">The sequence shown here is derived from an EMBL/GenBank/DDBJ whole genome shotgun (WGS) entry which is preliminary data.</text>
</comment>
<proteinExistence type="predicted"/>
<reference evidence="1 2" key="1">
    <citation type="submission" date="2019-02" db="EMBL/GenBank/DDBJ databases">
        <title>Current taxonomic status of genus Agrobacterium and description of Agrobacterium cavarae sp. nov. isolated from maize roots.</title>
        <authorList>
            <person name="Flores-Felix J.D."/>
            <person name="Menendez E."/>
            <person name="Ramirez-Bahena M.H."/>
            <person name="Garcia-Fraile P."/>
            <person name="Velazquez E."/>
        </authorList>
    </citation>
    <scope>NUCLEOTIDE SEQUENCE [LARGE SCALE GENOMIC DNA]</scope>
    <source>
        <strain evidence="1 2">RZME10</strain>
    </source>
</reference>